<evidence type="ECO:0000256" key="2">
    <source>
        <dbReference type="SAM" id="MobiDB-lite"/>
    </source>
</evidence>
<dbReference type="EC" id="2.7.7.48" evidence="1"/>
<dbReference type="OrthoDB" id="6513042at2759"/>
<feature type="region of interest" description="Disordered" evidence="2">
    <location>
        <begin position="1"/>
        <end position="34"/>
    </location>
</feature>
<comment type="caution">
    <text evidence="4">The sequence shown here is derived from an EMBL/GenBank/DDBJ whole genome shotgun (WGS) entry which is preliminary data.</text>
</comment>
<feature type="domain" description="RDRP core" evidence="3">
    <location>
        <begin position="456"/>
        <end position="1033"/>
    </location>
</feature>
<evidence type="ECO:0000259" key="3">
    <source>
        <dbReference type="Pfam" id="PF05183"/>
    </source>
</evidence>
<accession>A0A9P4TRQ7</accession>
<comment type="catalytic activity">
    <reaction evidence="1">
        <text>RNA(n) + a ribonucleoside 5'-triphosphate = RNA(n+1) + diphosphate</text>
        <dbReference type="Rhea" id="RHEA:21248"/>
        <dbReference type="Rhea" id="RHEA-COMP:14527"/>
        <dbReference type="Rhea" id="RHEA-COMP:17342"/>
        <dbReference type="ChEBI" id="CHEBI:33019"/>
        <dbReference type="ChEBI" id="CHEBI:61557"/>
        <dbReference type="ChEBI" id="CHEBI:140395"/>
        <dbReference type="EC" id="2.7.7.48"/>
    </reaction>
</comment>
<name>A0A9P4TRQ7_9PLEO</name>
<reference evidence="5" key="1">
    <citation type="journal article" date="2020" name="Stud. Mycol.">
        <title>101 Dothideomycetes genomes: A test case for predicting lifestyles and emergence of pathogens.</title>
        <authorList>
            <person name="Haridas S."/>
            <person name="Albert R."/>
            <person name="Binder M."/>
            <person name="Bloem J."/>
            <person name="LaButti K."/>
            <person name="Salamov A."/>
            <person name="Andreopoulos B."/>
            <person name="Baker S."/>
            <person name="Barry K."/>
            <person name="Bills G."/>
            <person name="Bluhm B."/>
            <person name="Cannon C."/>
            <person name="Castanera R."/>
            <person name="Culley D."/>
            <person name="Daum C."/>
            <person name="Ezra D."/>
            <person name="Gonzalez J."/>
            <person name="Henrissat B."/>
            <person name="Kuo A."/>
            <person name="Liang C."/>
            <person name="Lipzen A."/>
            <person name="Lutzoni F."/>
            <person name="Magnuson J."/>
            <person name="Mondo S."/>
            <person name="Nolan M."/>
            <person name="Ohm R."/>
            <person name="Pangilinan J."/>
            <person name="Park H.-J."/>
            <person name="Ramirez L."/>
            <person name="Alfaro M."/>
            <person name="Sun H."/>
            <person name="Tritt A."/>
            <person name="Yoshinaga Y."/>
            <person name="Zwiers L.-H."/>
            <person name="Turgeon B."/>
            <person name="Goodwin S."/>
            <person name="Spatafora J."/>
            <person name="Crous P."/>
            <person name="Grigoriev I."/>
        </authorList>
    </citation>
    <scope>NUCLEOTIDE SEQUENCE [LARGE SCALE GENOMIC DNA]</scope>
    <source>
        <strain evidence="5">CBS 304.66</strain>
    </source>
</reference>
<gene>
    <name evidence="4" type="ORF">CC78DRAFT_14269</name>
</gene>
<keyword evidence="1" id="KW-0696">RNA-directed RNA polymerase</keyword>
<comment type="similarity">
    <text evidence="1">Belongs to the RdRP family.</text>
</comment>
<dbReference type="InterPro" id="IPR007855">
    <property type="entry name" value="RDRP"/>
</dbReference>
<dbReference type="EMBL" id="ML986578">
    <property type="protein sequence ID" value="KAF2271207.1"/>
    <property type="molecule type" value="Genomic_DNA"/>
</dbReference>
<proteinExistence type="inferred from homology"/>
<keyword evidence="1" id="KW-0808">Transferase</keyword>
<evidence type="ECO:0000313" key="4">
    <source>
        <dbReference type="EMBL" id="KAF2271207.1"/>
    </source>
</evidence>
<dbReference type="InterPro" id="IPR057596">
    <property type="entry name" value="RDRP_core"/>
</dbReference>
<dbReference type="GO" id="GO:0030422">
    <property type="term" value="P:siRNA processing"/>
    <property type="evidence" value="ECO:0007669"/>
    <property type="project" value="TreeGrafter"/>
</dbReference>
<keyword evidence="5" id="KW-1185">Reference proteome</keyword>
<keyword evidence="1" id="KW-0548">Nucleotidyltransferase</keyword>
<dbReference type="GO" id="GO:0031380">
    <property type="term" value="C:nuclear RNA-directed RNA polymerase complex"/>
    <property type="evidence" value="ECO:0007669"/>
    <property type="project" value="TreeGrafter"/>
</dbReference>
<organism evidence="4 5">
    <name type="scientific">Lojkania enalia</name>
    <dbReference type="NCBI Taxonomy" id="147567"/>
    <lineage>
        <taxon>Eukaryota</taxon>
        <taxon>Fungi</taxon>
        <taxon>Dikarya</taxon>
        <taxon>Ascomycota</taxon>
        <taxon>Pezizomycotina</taxon>
        <taxon>Dothideomycetes</taxon>
        <taxon>Pleosporomycetidae</taxon>
        <taxon>Pleosporales</taxon>
        <taxon>Pleosporales incertae sedis</taxon>
        <taxon>Lojkania</taxon>
    </lineage>
</organism>
<dbReference type="AlphaFoldDB" id="A0A9P4TRQ7"/>
<evidence type="ECO:0000313" key="5">
    <source>
        <dbReference type="Proteomes" id="UP000800093"/>
    </source>
</evidence>
<sequence length="1227" mass="139125">MTGRHNPFASSPAGAPQLRRGPNAPATPNMYDGNVSNIYGSSTRGLIRRSDENWAQSQELRIKVLGLLPRHWHEDVYNALYRHGNIFRIEIQHPDAFITFLPPPSGIDGSSNIRIGTARCRVQILPLRVYTMPSPVIPEKKYFQFNSLLANSIDFGMTVAEKTMMVMQTAEEHNGVEFKLNLKRKEIAITFPIRIDGKNRIYRFRLPISLLGNIYMILAENTNQCALIIPFNNPPQFFEKTDIKKALQTPDRVWNEWSTFTRVTEIVDKATEARMASQPVMNRREIAIIDIGQWTTYRLCFDAAKVTGAQFRELTEALADHGILINRLSTYKLMSRRLSLLEELLPDERFSNQSQSAPSSAQDFEKIFLTQISLDEPVRYQLDVCLSNGYLKAQNITREFLEQLASMGILAISILEIIAEKQMVYYDPMAIFKIRVKSDCPREIPPYCVLSRTVTVTPTMLHVNTPVPETSNRILRKYSANSDRFLRVKFSDEKTEGRLNYTSDGRFDEPFNRILRAMANGIVVAGRLYVFLAYGNSQFRENGAYFYAPTNFLSAAEIRSQMGTFDHIKTVAKWGARLGQCFSSTRALSYNANIVKIPDITRNNYTFTDGVGKISRFLAQMAAKDLGLQNPFDDPPSLYQFRLAGCKGVLALDPKLMGCEVHIRESQYKFEEKSHGLEIIRASAFATACFNRQLIIVLSTLGVPDKVFKMKQQEMVNYLERAMTEESVALERLQRNIDFNQTTLAMAAMILNGFMDRKDPFMMSLLQLWRAFNIKHLKEKARIVIEQGAFVLGCVDEYQVLLGHFNDPQSSPDATREEKLETLPEIFLQISDSEKKGSYKVITGVCIIARNPSLHPGDLRVVSAVDKPELRHLKNVLVLPSTGDRDLANMCSGGDLDGDDYLVLWDQDFLPEIINEIPMDFTSEKPEELDRPVTVEDVAHFFVAYMKNDSLARIALSHLAQADSSVQGVKNEKCLELARLHSLAVDYPKSGIPAVMDRSLQPRKWPHFMENKHRASEQIYHSKSILGVLFDQVKIVDFEPQYDSPFDDRVLNAYELDDTMLLHAADIKEEYDNAVKRLMAKHAIRTEFEVWSIFVLSHNQSLRDYSFADEFGKTVGAIKHQFRELCLRAAGASTCFDMKRLGPFVAAMYIVTAREMQKALRECQAAKTVGGEQVPVRKKDPENMPLMSFPWLFHSELGAIAAGAFSDGQPAPQQTAAKKPYTVGVLN</sequence>
<evidence type="ECO:0000256" key="1">
    <source>
        <dbReference type="RuleBase" id="RU363098"/>
    </source>
</evidence>
<dbReference type="Proteomes" id="UP000800093">
    <property type="component" value="Unassembled WGS sequence"/>
</dbReference>
<dbReference type="Pfam" id="PF05183">
    <property type="entry name" value="RdRP"/>
    <property type="match status" value="1"/>
</dbReference>
<protein>
    <recommendedName>
        <fullName evidence="1">RNA-dependent RNA polymerase</fullName>
        <ecNumber evidence="1">2.7.7.48</ecNumber>
    </recommendedName>
</protein>
<dbReference type="GO" id="GO:0003723">
    <property type="term" value="F:RNA binding"/>
    <property type="evidence" value="ECO:0007669"/>
    <property type="project" value="UniProtKB-KW"/>
</dbReference>
<dbReference type="PANTHER" id="PTHR23079:SF55">
    <property type="entry name" value="RNA-DIRECTED RNA POLYMERASE"/>
    <property type="match status" value="1"/>
</dbReference>
<dbReference type="GO" id="GO:0003968">
    <property type="term" value="F:RNA-directed RNA polymerase activity"/>
    <property type="evidence" value="ECO:0007669"/>
    <property type="project" value="UniProtKB-KW"/>
</dbReference>
<dbReference type="PANTHER" id="PTHR23079">
    <property type="entry name" value="RNA-DEPENDENT RNA POLYMERASE"/>
    <property type="match status" value="1"/>
</dbReference>
<keyword evidence="1" id="KW-0694">RNA-binding</keyword>